<dbReference type="PANTHER" id="PTHR46082">
    <property type="entry name" value="ATP/GTP-BINDING PROTEIN-RELATED"/>
    <property type="match status" value="1"/>
</dbReference>
<dbReference type="PANTHER" id="PTHR46082:SF6">
    <property type="entry name" value="AAA+ ATPASE DOMAIN-CONTAINING PROTEIN-RELATED"/>
    <property type="match status" value="1"/>
</dbReference>
<dbReference type="Proteomes" id="UP000706039">
    <property type="component" value="Unassembled WGS sequence"/>
</dbReference>
<feature type="region of interest" description="Disordered" evidence="1">
    <location>
        <begin position="213"/>
        <end position="248"/>
    </location>
</feature>
<dbReference type="RefSeq" id="WP_222992743.1">
    <property type="nucleotide sequence ID" value="NZ_JAINVV010000012.1"/>
</dbReference>
<evidence type="ECO:0000313" key="2">
    <source>
        <dbReference type="EMBL" id="MBY8825655.1"/>
    </source>
</evidence>
<dbReference type="EMBL" id="JAINVV010000012">
    <property type="protein sequence ID" value="MBY8825655.1"/>
    <property type="molecule type" value="Genomic_DNA"/>
</dbReference>
<evidence type="ECO:0000256" key="1">
    <source>
        <dbReference type="SAM" id="MobiDB-lite"/>
    </source>
</evidence>
<accession>A0ABS7PWB9</accession>
<dbReference type="SUPFAM" id="SSF48452">
    <property type="entry name" value="TPR-like"/>
    <property type="match status" value="1"/>
</dbReference>
<keyword evidence="3" id="KW-1185">Reference proteome</keyword>
<protein>
    <submittedName>
        <fullName evidence="2">Tetratricopeptide repeat protein</fullName>
    </submittedName>
</protein>
<gene>
    <name evidence="2" type="ORF">K7G82_25360</name>
</gene>
<reference evidence="2 3" key="1">
    <citation type="submission" date="2021-08" db="EMBL/GenBank/DDBJ databases">
        <authorList>
            <person name="Tuo L."/>
        </authorList>
    </citation>
    <scope>NUCLEOTIDE SEQUENCE [LARGE SCALE GENOMIC DNA]</scope>
    <source>
        <strain evidence="2 3">JCM 31229</strain>
    </source>
</reference>
<dbReference type="Gene3D" id="1.25.40.10">
    <property type="entry name" value="Tetratricopeptide repeat domain"/>
    <property type="match status" value="1"/>
</dbReference>
<name>A0ABS7PWB9_9SPHN</name>
<organism evidence="2 3">
    <name type="scientific">Sphingomonas colocasiae</name>
    <dbReference type="NCBI Taxonomy" id="1848973"/>
    <lineage>
        <taxon>Bacteria</taxon>
        <taxon>Pseudomonadati</taxon>
        <taxon>Pseudomonadota</taxon>
        <taxon>Alphaproteobacteria</taxon>
        <taxon>Sphingomonadales</taxon>
        <taxon>Sphingomonadaceae</taxon>
        <taxon>Sphingomonas</taxon>
    </lineage>
</organism>
<dbReference type="InterPro" id="IPR011990">
    <property type="entry name" value="TPR-like_helical_dom_sf"/>
</dbReference>
<sequence length="281" mass="29871">MLATCATGFAQVAERPADAWAELNAQVQQAYRDAQYQRGAELGAEALALAEQRFGSQDTRTIMSANNLALNYDALGRLDAAEPLFRRALASHERVYGPDHPLTLVSLTNLAGLYQLRGRFDEAEVMLRHVVDARVRQFGEGGADAVRARHNLESLLRARAAASVRLFAVEPVAETPDPSLAALAVVDLSGIVFAGDGAPARFRGMTSILPIASRSNRSGGEHEAGFAGYRPKPPASAGALPRSPDVPLHSVDSAAPVPVLIVDPVAFSFGDEEGAEGRPRP</sequence>
<dbReference type="InterPro" id="IPR053137">
    <property type="entry name" value="NLR-like"/>
</dbReference>
<comment type="caution">
    <text evidence="2">The sequence shown here is derived from an EMBL/GenBank/DDBJ whole genome shotgun (WGS) entry which is preliminary data.</text>
</comment>
<proteinExistence type="predicted"/>
<evidence type="ECO:0000313" key="3">
    <source>
        <dbReference type="Proteomes" id="UP000706039"/>
    </source>
</evidence>
<dbReference type="Pfam" id="PF13424">
    <property type="entry name" value="TPR_12"/>
    <property type="match status" value="1"/>
</dbReference>